<dbReference type="Proteomes" id="UP000693981">
    <property type="component" value="Unassembled WGS sequence"/>
</dbReference>
<dbReference type="OrthoDB" id="110352at2759"/>
<proteinExistence type="predicted"/>
<evidence type="ECO:0000313" key="2">
    <source>
        <dbReference type="EMBL" id="KAG7382979.1"/>
    </source>
</evidence>
<dbReference type="InterPro" id="IPR000595">
    <property type="entry name" value="cNMP-bd_dom"/>
</dbReference>
<keyword evidence="3" id="KW-1185">Reference proteome</keyword>
<accession>A0A8T1VS62</accession>
<name>A0A8T1VS62_9STRA</name>
<protein>
    <recommendedName>
        <fullName evidence="1">Cyclic nucleotide-binding domain-containing protein</fullName>
    </recommendedName>
</protein>
<gene>
    <name evidence="2" type="ORF">PHYBOEH_010160</name>
</gene>
<sequence length="186" mass="21016">MRLKRKTSAEEPMERFKAFDELHRSLVNAALDSSAGSDAHASYPSKNCCVRLLTILFSDTFATRFAETGNKPTRQQLDARETNANSSFWHDVTKDFKDNRSDYNNLHSDHTYVKAMASFTKSGEHGDDFFNFCDGALDVFYLRGCLELEHNLTQFVEGGMFDEDQLDSLKRGSSTITESVATSQKN</sequence>
<feature type="domain" description="Cyclic nucleotide-binding" evidence="1">
    <location>
        <begin position="112"/>
        <end position="166"/>
    </location>
</feature>
<reference evidence="2" key="1">
    <citation type="submission" date="2021-02" db="EMBL/GenBank/DDBJ databases">
        <authorList>
            <person name="Palmer J.M."/>
        </authorList>
    </citation>
    <scope>NUCLEOTIDE SEQUENCE</scope>
    <source>
        <strain evidence="2">SCRP23</strain>
    </source>
</reference>
<organism evidence="2 3">
    <name type="scientific">Phytophthora boehmeriae</name>
    <dbReference type="NCBI Taxonomy" id="109152"/>
    <lineage>
        <taxon>Eukaryota</taxon>
        <taxon>Sar</taxon>
        <taxon>Stramenopiles</taxon>
        <taxon>Oomycota</taxon>
        <taxon>Peronosporomycetes</taxon>
        <taxon>Peronosporales</taxon>
        <taxon>Peronosporaceae</taxon>
        <taxon>Phytophthora</taxon>
    </lineage>
</organism>
<dbReference type="PROSITE" id="PS50042">
    <property type="entry name" value="CNMP_BINDING_3"/>
    <property type="match status" value="1"/>
</dbReference>
<dbReference type="AlphaFoldDB" id="A0A8T1VS62"/>
<evidence type="ECO:0000313" key="3">
    <source>
        <dbReference type="Proteomes" id="UP000693981"/>
    </source>
</evidence>
<evidence type="ECO:0000259" key="1">
    <source>
        <dbReference type="PROSITE" id="PS50042"/>
    </source>
</evidence>
<comment type="caution">
    <text evidence="2">The sequence shown here is derived from an EMBL/GenBank/DDBJ whole genome shotgun (WGS) entry which is preliminary data.</text>
</comment>
<dbReference type="EMBL" id="JAGDFL010000684">
    <property type="protein sequence ID" value="KAG7382979.1"/>
    <property type="molecule type" value="Genomic_DNA"/>
</dbReference>